<comment type="caution">
    <text evidence="1">The sequence shown here is derived from an EMBL/GenBank/DDBJ whole genome shotgun (WGS) entry which is preliminary data.</text>
</comment>
<dbReference type="EMBL" id="BAAATZ010000029">
    <property type="protein sequence ID" value="GAA2734802.1"/>
    <property type="molecule type" value="Genomic_DNA"/>
</dbReference>
<evidence type="ECO:0000313" key="2">
    <source>
        <dbReference type="Proteomes" id="UP001501842"/>
    </source>
</evidence>
<sequence>MTDQTDDDFLDPETEAVVNRIDPRGIKIGRAAAGRYVEHHPDATGASPWQAREQIRELLADMLDDDRTQWERPPDKLLTATLKGYWLGLVPNGEAVVAYGTLHRFRTWQQVKAGVASPVAADKRHRRTQRNLDLFTDLMHSAGATVRREESGHTLHVTGPEGTATVRGDALTSRRRIHTAAAIVAQHLGIEPTDPAPDDEPATLREGWLILPGSEEAVPG</sequence>
<proteinExistence type="predicted"/>
<protein>
    <submittedName>
        <fullName evidence="1">Uncharacterized protein</fullName>
    </submittedName>
</protein>
<evidence type="ECO:0000313" key="1">
    <source>
        <dbReference type="EMBL" id="GAA2734802.1"/>
    </source>
</evidence>
<reference evidence="2" key="1">
    <citation type="journal article" date="2019" name="Int. J. Syst. Evol. Microbiol.">
        <title>The Global Catalogue of Microorganisms (GCM) 10K type strain sequencing project: providing services to taxonomists for standard genome sequencing and annotation.</title>
        <authorList>
            <consortium name="The Broad Institute Genomics Platform"/>
            <consortium name="The Broad Institute Genome Sequencing Center for Infectious Disease"/>
            <person name="Wu L."/>
            <person name="Ma J."/>
        </authorList>
    </citation>
    <scope>NUCLEOTIDE SEQUENCE [LARGE SCALE GENOMIC DNA]</scope>
    <source>
        <strain evidence="2">JCM 8201</strain>
    </source>
</reference>
<gene>
    <name evidence="1" type="ORF">GCM10010439_58010</name>
</gene>
<name>A0ABP6H278_9ACTN</name>
<organism evidence="1 2">
    <name type="scientific">Actinocorallia aurantiaca</name>
    <dbReference type="NCBI Taxonomy" id="46204"/>
    <lineage>
        <taxon>Bacteria</taxon>
        <taxon>Bacillati</taxon>
        <taxon>Actinomycetota</taxon>
        <taxon>Actinomycetes</taxon>
        <taxon>Streptosporangiales</taxon>
        <taxon>Thermomonosporaceae</taxon>
        <taxon>Actinocorallia</taxon>
    </lineage>
</organism>
<dbReference type="RefSeq" id="WP_344454976.1">
    <property type="nucleotide sequence ID" value="NZ_BAAATZ010000029.1"/>
</dbReference>
<dbReference type="Proteomes" id="UP001501842">
    <property type="component" value="Unassembled WGS sequence"/>
</dbReference>
<accession>A0ABP6H278</accession>
<keyword evidence="2" id="KW-1185">Reference proteome</keyword>